<protein>
    <submittedName>
        <fullName evidence="1">DinB superfamily protein</fullName>
    </submittedName>
</protein>
<organism evidence="1 2">
    <name type="scientific">Niastella yeongjuensis</name>
    <dbReference type="NCBI Taxonomy" id="354355"/>
    <lineage>
        <taxon>Bacteria</taxon>
        <taxon>Pseudomonadati</taxon>
        <taxon>Bacteroidota</taxon>
        <taxon>Chitinophagia</taxon>
        <taxon>Chitinophagales</taxon>
        <taxon>Chitinophagaceae</taxon>
        <taxon>Niastella</taxon>
    </lineage>
</organism>
<dbReference type="AlphaFoldDB" id="A0A1V9F0F7"/>
<gene>
    <name evidence="1" type="ORF">A4H97_26615</name>
</gene>
<dbReference type="EMBL" id="LVXG01000010">
    <property type="protein sequence ID" value="OQP51785.1"/>
    <property type="molecule type" value="Genomic_DNA"/>
</dbReference>
<proteinExistence type="predicted"/>
<name>A0A1V9F0F7_9BACT</name>
<comment type="caution">
    <text evidence="1">The sequence shown here is derived from an EMBL/GenBank/DDBJ whole genome shotgun (WGS) entry which is preliminary data.</text>
</comment>
<dbReference type="Proteomes" id="UP000192610">
    <property type="component" value="Unassembled WGS sequence"/>
</dbReference>
<dbReference type="RefSeq" id="WP_081198374.1">
    <property type="nucleotide sequence ID" value="NZ_FOCZ01000018.1"/>
</dbReference>
<dbReference type="SUPFAM" id="SSF109854">
    <property type="entry name" value="DinB/YfiT-like putative metalloenzymes"/>
    <property type="match status" value="1"/>
</dbReference>
<dbReference type="InterPro" id="IPR034660">
    <property type="entry name" value="DinB/YfiT-like"/>
</dbReference>
<dbReference type="Pfam" id="PF07609">
    <property type="entry name" value="DUF1572"/>
    <property type="match status" value="1"/>
</dbReference>
<dbReference type="InterPro" id="IPR011466">
    <property type="entry name" value="DUF1572"/>
</dbReference>
<evidence type="ECO:0000313" key="2">
    <source>
        <dbReference type="Proteomes" id="UP000192610"/>
    </source>
</evidence>
<reference evidence="2" key="1">
    <citation type="submission" date="2016-04" db="EMBL/GenBank/DDBJ databases">
        <authorList>
            <person name="Chen L."/>
            <person name="Zhuang W."/>
            <person name="Wang G."/>
        </authorList>
    </citation>
    <scope>NUCLEOTIDE SEQUENCE [LARGE SCALE GENOMIC DNA]</scope>
    <source>
        <strain evidence="2">17621</strain>
    </source>
</reference>
<dbReference type="OrthoDB" id="893570at2"/>
<dbReference type="Gene3D" id="1.20.120.450">
    <property type="entry name" value="dinb family like domain"/>
    <property type="match status" value="1"/>
</dbReference>
<accession>A0A1V9F0F7</accession>
<sequence>MITPVLITLFERDLNKLTEEITQYPDDSSLWVVKDGIKNSGGNLCLHCTGSLQHFIGAVLGDSGYIRNREAEFNLKNISKHKLLNEIENAKVAVKDALEQTSKKELEKNYPLPINGETVTTEYLLLHMLTHLNYHIGQITYHRRLLGFPQEQEQEQAK</sequence>
<dbReference type="STRING" id="354355.SAMN05660816_06254"/>
<keyword evidence="2" id="KW-1185">Reference proteome</keyword>
<evidence type="ECO:0000313" key="1">
    <source>
        <dbReference type="EMBL" id="OQP51785.1"/>
    </source>
</evidence>